<feature type="domain" description="Nucleoside diphosphate kinase-like" evidence="7">
    <location>
        <begin position="6"/>
        <end position="186"/>
    </location>
</feature>
<accession>A0A1F7Y9V9</accession>
<organism evidence="8 9">
    <name type="scientific">Candidatus Woesebacteria bacterium RIFCSPHIGHO2_01_FULL_39_28</name>
    <dbReference type="NCBI Taxonomy" id="1802496"/>
    <lineage>
        <taxon>Bacteria</taxon>
        <taxon>Candidatus Woeseibacteriota</taxon>
    </lineage>
</organism>
<dbReference type="PANTHER" id="PTHR11349">
    <property type="entry name" value="NUCLEOSIDE DIPHOSPHATE KINASE"/>
    <property type="match status" value="1"/>
</dbReference>
<evidence type="ECO:0000259" key="7">
    <source>
        <dbReference type="SMART" id="SM00562"/>
    </source>
</evidence>
<proteinExistence type="inferred from homology"/>
<evidence type="ECO:0000256" key="3">
    <source>
        <dbReference type="ARBA" id="ARBA00012966"/>
    </source>
</evidence>
<dbReference type="Pfam" id="PF00334">
    <property type="entry name" value="NDK"/>
    <property type="match status" value="2"/>
</dbReference>
<evidence type="ECO:0000256" key="5">
    <source>
        <dbReference type="ARBA" id="ARBA00022777"/>
    </source>
</evidence>
<evidence type="ECO:0000256" key="4">
    <source>
        <dbReference type="ARBA" id="ARBA00022679"/>
    </source>
</evidence>
<dbReference type="EMBL" id="MGGI01000034">
    <property type="protein sequence ID" value="OGM24114.1"/>
    <property type="molecule type" value="Genomic_DNA"/>
</dbReference>
<dbReference type="Proteomes" id="UP000178851">
    <property type="component" value="Unassembled WGS sequence"/>
</dbReference>
<comment type="cofactor">
    <cofactor evidence="1">
        <name>Mg(2+)</name>
        <dbReference type="ChEBI" id="CHEBI:18420"/>
    </cofactor>
</comment>
<dbReference type="GO" id="GO:0004550">
    <property type="term" value="F:nucleoside diphosphate kinase activity"/>
    <property type="evidence" value="ECO:0007669"/>
    <property type="project" value="UniProtKB-EC"/>
</dbReference>
<name>A0A1F7Y9V9_9BACT</name>
<dbReference type="SUPFAM" id="SSF54919">
    <property type="entry name" value="Nucleoside diphosphate kinase, NDK"/>
    <property type="match status" value="1"/>
</dbReference>
<dbReference type="AlphaFoldDB" id="A0A1F7Y9V9"/>
<evidence type="ECO:0000256" key="1">
    <source>
        <dbReference type="ARBA" id="ARBA00001946"/>
    </source>
</evidence>
<protein>
    <recommendedName>
        <fullName evidence="3">nucleoside-diphosphate kinase</fullName>
        <ecNumber evidence="3">2.7.4.6</ecNumber>
    </recommendedName>
</protein>
<reference evidence="8 9" key="1">
    <citation type="journal article" date="2016" name="Nat. Commun.">
        <title>Thousands of microbial genomes shed light on interconnected biogeochemical processes in an aquifer system.</title>
        <authorList>
            <person name="Anantharaman K."/>
            <person name="Brown C.T."/>
            <person name="Hug L.A."/>
            <person name="Sharon I."/>
            <person name="Castelle C.J."/>
            <person name="Probst A.J."/>
            <person name="Thomas B.C."/>
            <person name="Singh A."/>
            <person name="Wilkins M.J."/>
            <person name="Karaoz U."/>
            <person name="Brodie E.L."/>
            <person name="Williams K.H."/>
            <person name="Hubbard S.S."/>
            <person name="Banfield J.F."/>
        </authorList>
    </citation>
    <scope>NUCLEOTIDE SEQUENCE [LARGE SCALE GENOMIC DNA]</scope>
</reference>
<evidence type="ECO:0000313" key="9">
    <source>
        <dbReference type="Proteomes" id="UP000178851"/>
    </source>
</evidence>
<dbReference type="SMART" id="SM00562">
    <property type="entry name" value="NDK"/>
    <property type="match status" value="1"/>
</dbReference>
<evidence type="ECO:0000256" key="2">
    <source>
        <dbReference type="ARBA" id="ARBA00008142"/>
    </source>
</evidence>
<comment type="caution">
    <text evidence="8">The sequence shown here is derived from an EMBL/GenBank/DDBJ whole genome shotgun (WGS) entry which is preliminary data.</text>
</comment>
<sequence>MEDQFIHKTVILIKPDGVQRGLVGEVIARFEKVGFKIVAMKMVWVDKDHVAKHYKDDKNYLENIGKRTLEDYEKYGFDVHEHLGTKDPIEIGQKVRHWNMEALSSGPLVAILFQGVNAIEIARKMVGHTNTTLAEPGSIRGDFSADTPVLATLQNRPIRTIVHASGNKDEAEFERKLWFHEKEIYSY</sequence>
<comment type="caution">
    <text evidence="6">Lacks conserved residue(s) required for the propagation of feature annotation.</text>
</comment>
<gene>
    <name evidence="8" type="ORF">A2627_03510</name>
</gene>
<dbReference type="InterPro" id="IPR036850">
    <property type="entry name" value="NDK-like_dom_sf"/>
</dbReference>
<dbReference type="EC" id="2.7.4.6" evidence="3"/>
<evidence type="ECO:0000313" key="8">
    <source>
        <dbReference type="EMBL" id="OGM24114.1"/>
    </source>
</evidence>
<dbReference type="InterPro" id="IPR034907">
    <property type="entry name" value="NDK-like_dom"/>
</dbReference>
<dbReference type="Gene3D" id="3.30.70.141">
    <property type="entry name" value="Nucleoside diphosphate kinase-like domain"/>
    <property type="match status" value="1"/>
</dbReference>
<keyword evidence="4" id="KW-0808">Transferase</keyword>
<keyword evidence="5" id="KW-0418">Kinase</keyword>
<comment type="similarity">
    <text evidence="2 6">Belongs to the NDK family.</text>
</comment>
<evidence type="ECO:0000256" key="6">
    <source>
        <dbReference type="PROSITE-ProRule" id="PRU00706"/>
    </source>
</evidence>
<dbReference type="PROSITE" id="PS51374">
    <property type="entry name" value="NDPK_LIKE"/>
    <property type="match status" value="1"/>
</dbReference>